<gene>
    <name evidence="3" type="ORF">TAV2_LOCUS5774</name>
</gene>
<dbReference type="GO" id="GO:0005975">
    <property type="term" value="P:carbohydrate metabolic process"/>
    <property type="evidence" value="ECO:0007669"/>
    <property type="project" value="InterPro"/>
</dbReference>
<comment type="similarity">
    <text evidence="1">Belongs to the LanC-like protein family.</text>
</comment>
<dbReference type="GO" id="GO:0005886">
    <property type="term" value="C:plasma membrane"/>
    <property type="evidence" value="ECO:0007669"/>
    <property type="project" value="TreeGrafter"/>
</dbReference>
<reference evidence="3 4" key="1">
    <citation type="submission" date="2022-03" db="EMBL/GenBank/DDBJ databases">
        <authorList>
            <person name="Nunn A."/>
            <person name="Chopra R."/>
            <person name="Nunn A."/>
            <person name="Contreras Garrido A."/>
        </authorList>
    </citation>
    <scope>NUCLEOTIDE SEQUENCE [LARGE SCALE GENOMIC DNA]</scope>
</reference>
<dbReference type="InterPro" id="IPR020464">
    <property type="entry name" value="LanC-like_prot_euk"/>
</dbReference>
<name>A0AAU9RN28_THLAR</name>
<dbReference type="InterPro" id="IPR007822">
    <property type="entry name" value="LANC-like"/>
</dbReference>
<dbReference type="PRINTS" id="PR01950">
    <property type="entry name" value="LANCSUPER"/>
</dbReference>
<dbReference type="InterPro" id="IPR012341">
    <property type="entry name" value="6hp_glycosidase-like_sf"/>
</dbReference>
<dbReference type="AlphaFoldDB" id="A0AAU9RN28"/>
<dbReference type="EMBL" id="OU466858">
    <property type="protein sequence ID" value="CAH2043369.1"/>
    <property type="molecule type" value="Genomic_DNA"/>
</dbReference>
<dbReference type="CDD" id="cd04794">
    <property type="entry name" value="euk_LANCL"/>
    <property type="match status" value="1"/>
</dbReference>
<evidence type="ECO:0000313" key="4">
    <source>
        <dbReference type="Proteomes" id="UP000836841"/>
    </source>
</evidence>
<sequence>MSSSAVEFMAQQRRRGDDNDGETVENGELDYLLLRTSSEPTTPTISLSTETFLRAAMLLKDQVVEATWRGGVPNPGLVLDPTVYTGRLGTAFTCLKSYEITRNHQDLLTCAEMIDTCANVARATTRHVTFLCGRGGVYALGAIVANYQGDQPKRDLFLGLFLEVAEERELPAGPEEGGFGMSYDLLYGRAGFLWAALFLNRYLGQGTVPYHLLSPIVAAILSGGRVGAADHEACPLLYRQLLRHKHLFQELFKIRKKLYILSVCGLYRFHGTRFWGAANGLAGILHVLLHFPLSEEDVKDVQGTLRYMMSNRFPNSGNYPCSEGNPRDKLVQWAHGATGMAITLAKASQVFPNERDFREAAIEAGEVVWKSGLVKKVGLADGVAGNAYAFLSLYRLTGDVVYVERAKAFASYLCCDARDLVNATREEAEHDHSLFRGLAGPVCLWFDLVSPVDSKFPGYEI</sequence>
<dbReference type="PANTHER" id="PTHR12736">
    <property type="entry name" value="LANC-LIKE PROTEIN"/>
    <property type="match status" value="1"/>
</dbReference>
<evidence type="ECO:0000313" key="3">
    <source>
        <dbReference type="EMBL" id="CAH2043369.1"/>
    </source>
</evidence>
<protein>
    <recommendedName>
        <fullName evidence="5">LanC-like protein GCL1</fullName>
    </recommendedName>
</protein>
<dbReference type="PRINTS" id="PR01951">
    <property type="entry name" value="LANCEUKARYTE"/>
</dbReference>
<dbReference type="SMART" id="SM01260">
    <property type="entry name" value="LANC_like"/>
    <property type="match status" value="1"/>
</dbReference>
<evidence type="ECO:0000256" key="1">
    <source>
        <dbReference type="ARBA" id="ARBA00007179"/>
    </source>
</evidence>
<feature type="region of interest" description="Disordered" evidence="2">
    <location>
        <begin position="1"/>
        <end position="24"/>
    </location>
</feature>
<dbReference type="GO" id="GO:0031179">
    <property type="term" value="P:peptide modification"/>
    <property type="evidence" value="ECO:0007669"/>
    <property type="project" value="InterPro"/>
</dbReference>
<proteinExistence type="inferred from homology"/>
<dbReference type="Pfam" id="PF05147">
    <property type="entry name" value="LANC_like"/>
    <property type="match status" value="1"/>
</dbReference>
<dbReference type="SUPFAM" id="SSF158745">
    <property type="entry name" value="LanC-like"/>
    <property type="match status" value="1"/>
</dbReference>
<keyword evidence="4" id="KW-1185">Reference proteome</keyword>
<accession>A0AAU9RN28</accession>
<organism evidence="3 4">
    <name type="scientific">Thlaspi arvense</name>
    <name type="common">Field penny-cress</name>
    <dbReference type="NCBI Taxonomy" id="13288"/>
    <lineage>
        <taxon>Eukaryota</taxon>
        <taxon>Viridiplantae</taxon>
        <taxon>Streptophyta</taxon>
        <taxon>Embryophyta</taxon>
        <taxon>Tracheophyta</taxon>
        <taxon>Spermatophyta</taxon>
        <taxon>Magnoliopsida</taxon>
        <taxon>eudicotyledons</taxon>
        <taxon>Gunneridae</taxon>
        <taxon>Pentapetalae</taxon>
        <taxon>rosids</taxon>
        <taxon>malvids</taxon>
        <taxon>Brassicales</taxon>
        <taxon>Brassicaceae</taxon>
        <taxon>Thlaspideae</taxon>
        <taxon>Thlaspi</taxon>
    </lineage>
</organism>
<evidence type="ECO:0000256" key="2">
    <source>
        <dbReference type="SAM" id="MobiDB-lite"/>
    </source>
</evidence>
<dbReference type="PANTHER" id="PTHR12736:SF25">
    <property type="entry name" value="LANC-LIKE PROTEIN GCL1"/>
    <property type="match status" value="1"/>
</dbReference>
<dbReference type="Gene3D" id="1.50.10.10">
    <property type="match status" value="1"/>
</dbReference>
<evidence type="ECO:0008006" key="5">
    <source>
        <dbReference type="Google" id="ProtNLM"/>
    </source>
</evidence>
<dbReference type="Proteomes" id="UP000836841">
    <property type="component" value="Chromosome 2"/>
</dbReference>